<comment type="caution">
    <text evidence="1">The sequence shown here is derived from an EMBL/GenBank/DDBJ whole genome shotgun (WGS) entry which is preliminary data.</text>
</comment>
<name>A0ACC2QF44_9NEOP</name>
<dbReference type="EMBL" id="CM056793">
    <property type="protein sequence ID" value="KAJ8714804.1"/>
    <property type="molecule type" value="Genomic_DNA"/>
</dbReference>
<evidence type="ECO:0000313" key="1">
    <source>
        <dbReference type="EMBL" id="KAJ8714804.1"/>
    </source>
</evidence>
<keyword evidence="2" id="KW-1185">Reference proteome</keyword>
<reference evidence="1" key="1">
    <citation type="submission" date="2023-03" db="EMBL/GenBank/DDBJ databases">
        <title>Chromosome-level genomes of two armyworms, Mythimna separata and Mythimna loreyi, provide insights into the biosynthesis and reception of sex pheromones.</title>
        <authorList>
            <person name="Zhao H."/>
        </authorList>
    </citation>
    <scope>NUCLEOTIDE SEQUENCE</scope>
    <source>
        <strain evidence="1">BeijingLab</strain>
    </source>
</reference>
<gene>
    <name evidence="1" type="ORF">PYW08_004785</name>
</gene>
<evidence type="ECO:0000313" key="2">
    <source>
        <dbReference type="Proteomes" id="UP001231649"/>
    </source>
</evidence>
<sequence length="340" mass="38283">MYTLKGIFPEPKKEQKKNFIRENMKQLKYIQSQKSPKEPKYNTKNVHPPRLTNPVATGSSLGPVKSSPSNRSGKVTLNIAKTSSTNTRKKAADIKIKKGDMAEFLKRKELRQVKAAAAVEDCTDEEIKSTSSSSRLRDIGCQTIESNLSQKLTDSTKLTMLYPKKECDESDANLKASGDTGLHRSPPPSTAPRKAGDDLIEIDRNRSRLNAILERKDTRDPYLPSGYQKGVVPKYLRERKEQGPKEAEGVRADDDQSMCPSGHVTLPDTERKETLRMLRNSFAELVSELNKLPVKTDTLKMRNRKMELEKQLAKLEEGIKVFSRPKVFVKIGEILQLLTA</sequence>
<accession>A0ACC2QF44</accession>
<proteinExistence type="predicted"/>
<dbReference type="Proteomes" id="UP001231649">
    <property type="component" value="Chromosome 17"/>
</dbReference>
<protein>
    <submittedName>
        <fullName evidence="1">Uncharacterized protein</fullName>
    </submittedName>
</protein>
<organism evidence="1 2">
    <name type="scientific">Mythimna loreyi</name>
    <dbReference type="NCBI Taxonomy" id="667449"/>
    <lineage>
        <taxon>Eukaryota</taxon>
        <taxon>Metazoa</taxon>
        <taxon>Ecdysozoa</taxon>
        <taxon>Arthropoda</taxon>
        <taxon>Hexapoda</taxon>
        <taxon>Insecta</taxon>
        <taxon>Pterygota</taxon>
        <taxon>Neoptera</taxon>
        <taxon>Endopterygota</taxon>
        <taxon>Lepidoptera</taxon>
        <taxon>Glossata</taxon>
        <taxon>Ditrysia</taxon>
        <taxon>Noctuoidea</taxon>
        <taxon>Noctuidae</taxon>
        <taxon>Noctuinae</taxon>
        <taxon>Hadenini</taxon>
        <taxon>Mythimna</taxon>
    </lineage>
</organism>